<dbReference type="Proteomes" id="UP000324015">
    <property type="component" value="Chromosome"/>
</dbReference>
<dbReference type="Gene3D" id="1.10.260.40">
    <property type="entry name" value="lambda repressor-like DNA-binding domains"/>
    <property type="match status" value="1"/>
</dbReference>
<evidence type="ECO:0000259" key="1">
    <source>
        <dbReference type="PROSITE" id="PS50943"/>
    </source>
</evidence>
<name>A0A5P2CFJ0_STRVZ</name>
<evidence type="ECO:0000313" key="2">
    <source>
        <dbReference type="EMBL" id="QES39569.1"/>
    </source>
</evidence>
<dbReference type="PROSITE" id="PS50943">
    <property type="entry name" value="HTH_CROC1"/>
    <property type="match status" value="1"/>
</dbReference>
<dbReference type="EMBL" id="CP029191">
    <property type="protein sequence ID" value="QES39569.1"/>
    <property type="molecule type" value="Genomic_DNA"/>
</dbReference>
<feature type="domain" description="HTH cro/C1-type" evidence="1">
    <location>
        <begin position="5"/>
        <end position="57"/>
    </location>
</feature>
<sequence length="416" mass="45192">MTLGERRKRLGYSQEALAADLDVDRRTVGRWECGKALPQPCQRPRLAKLLQVELHELDVLIAETRTGAAQEPVTVTQGSVFSAGVSDDMIRREFLRLVAVTSALSAMSDDATADGSETTDAHAGTFAAMNNHLWQVFQMARTKAAVHPLVHDQTTALADCLADGKTRHHHTLVAAAADLFQLAGELAFDQNRYTDAAVAYSLATSAAKDSKAYDLWACGLTRLAYVDLYENRYTQAVSTLSAAERIARRGDPQLSTRHWVASVQAEAHAGLGDLASCERALDVAQEVTAGPVSGNGGWLRFDGSRLAEERGARYVRLERLDLAERALQDALRLDGLAPGLSLRRRAAVLTDLAAIGAKRRDVEQLTSYADQALKICHESSSGYVARRLGDLRTACTALSGDRRVAELDARIRVLTV</sequence>
<proteinExistence type="predicted"/>
<organism evidence="2 3">
    <name type="scientific">Streptomyces venezuelae</name>
    <dbReference type="NCBI Taxonomy" id="54571"/>
    <lineage>
        <taxon>Bacteria</taxon>
        <taxon>Bacillati</taxon>
        <taxon>Actinomycetota</taxon>
        <taxon>Actinomycetes</taxon>
        <taxon>Kitasatosporales</taxon>
        <taxon>Streptomycetaceae</taxon>
        <taxon>Streptomyces</taxon>
    </lineage>
</organism>
<dbReference type="CDD" id="cd00093">
    <property type="entry name" value="HTH_XRE"/>
    <property type="match status" value="1"/>
</dbReference>
<protein>
    <submittedName>
        <fullName evidence="2">Transcriptional regulator</fullName>
    </submittedName>
</protein>
<dbReference type="SMART" id="SM00530">
    <property type="entry name" value="HTH_XRE"/>
    <property type="match status" value="1"/>
</dbReference>
<dbReference type="InterPro" id="IPR010982">
    <property type="entry name" value="Lambda_DNA-bd_dom_sf"/>
</dbReference>
<dbReference type="RefSeq" id="WP_150181744.1">
    <property type="nucleotide sequence ID" value="NZ_CP029191.1"/>
</dbReference>
<reference evidence="2 3" key="1">
    <citation type="submission" date="2018-05" db="EMBL/GenBank/DDBJ databases">
        <title>Streptomyces venezuelae.</title>
        <authorList>
            <person name="Kim W."/>
            <person name="Lee N."/>
            <person name="Cho B.-K."/>
        </authorList>
    </citation>
    <scope>NUCLEOTIDE SEQUENCE [LARGE SCALE GENOMIC DNA]</scope>
    <source>
        <strain evidence="2 3">ATCC 14585</strain>
    </source>
</reference>
<dbReference type="SUPFAM" id="SSF48452">
    <property type="entry name" value="TPR-like"/>
    <property type="match status" value="1"/>
</dbReference>
<accession>A0A5P2CFJ0</accession>
<dbReference type="SUPFAM" id="SSF47413">
    <property type="entry name" value="lambda repressor-like DNA-binding domains"/>
    <property type="match status" value="1"/>
</dbReference>
<dbReference type="Pfam" id="PF01381">
    <property type="entry name" value="HTH_3"/>
    <property type="match status" value="1"/>
</dbReference>
<evidence type="ECO:0000313" key="3">
    <source>
        <dbReference type="Proteomes" id="UP000324015"/>
    </source>
</evidence>
<dbReference type="InterPro" id="IPR001387">
    <property type="entry name" value="Cro/C1-type_HTH"/>
</dbReference>
<dbReference type="GO" id="GO:0003677">
    <property type="term" value="F:DNA binding"/>
    <property type="evidence" value="ECO:0007669"/>
    <property type="project" value="InterPro"/>
</dbReference>
<dbReference type="InterPro" id="IPR011990">
    <property type="entry name" value="TPR-like_helical_dom_sf"/>
</dbReference>
<gene>
    <name evidence="2" type="ORF">DEJ49_00015</name>
</gene>
<dbReference type="AlphaFoldDB" id="A0A5P2CFJ0"/>
<dbReference type="Gene3D" id="1.25.40.10">
    <property type="entry name" value="Tetratricopeptide repeat domain"/>
    <property type="match status" value="1"/>
</dbReference>